<dbReference type="InterPro" id="IPR036879">
    <property type="entry name" value="TF_MADSbox_sf"/>
</dbReference>
<keyword evidence="5" id="KW-0539">Nucleus</keyword>
<dbReference type="SUPFAM" id="SSF55455">
    <property type="entry name" value="SRF-like"/>
    <property type="match status" value="1"/>
</dbReference>
<dbReference type="PROSITE" id="PS50066">
    <property type="entry name" value="MADS_BOX_2"/>
    <property type="match status" value="1"/>
</dbReference>
<evidence type="ECO:0000259" key="8">
    <source>
        <dbReference type="PROSITE" id="PS51297"/>
    </source>
</evidence>
<feature type="coiled-coil region" evidence="6">
    <location>
        <begin position="77"/>
        <end position="111"/>
    </location>
</feature>
<comment type="subcellular location">
    <subcellularLocation>
        <location evidence="1">Nucleus</location>
    </subcellularLocation>
</comment>
<dbReference type="GO" id="GO:0046983">
    <property type="term" value="F:protein dimerization activity"/>
    <property type="evidence" value="ECO:0007669"/>
    <property type="project" value="InterPro"/>
</dbReference>
<dbReference type="InterPro" id="IPR050142">
    <property type="entry name" value="MADS-box/MEF2_TF"/>
</dbReference>
<protein>
    <submittedName>
        <fullName evidence="9">MADS box protein-like protein NGL9</fullName>
    </submittedName>
</protein>
<feature type="domain" description="MADS-box" evidence="7">
    <location>
        <begin position="1"/>
        <end position="61"/>
    </location>
</feature>
<dbReference type="GO" id="GO:0000977">
    <property type="term" value="F:RNA polymerase II transcription regulatory region sequence-specific DNA binding"/>
    <property type="evidence" value="ECO:0007669"/>
    <property type="project" value="InterPro"/>
</dbReference>
<evidence type="ECO:0000256" key="2">
    <source>
        <dbReference type="ARBA" id="ARBA00023015"/>
    </source>
</evidence>
<evidence type="ECO:0000256" key="6">
    <source>
        <dbReference type="SAM" id="Coils"/>
    </source>
</evidence>
<evidence type="ECO:0000256" key="1">
    <source>
        <dbReference type="ARBA" id="ARBA00004123"/>
    </source>
</evidence>
<keyword evidence="6" id="KW-0175">Coiled coil</keyword>
<dbReference type="InterPro" id="IPR002100">
    <property type="entry name" value="TF_MADSbox"/>
</dbReference>
<accession>Q94FT9</accession>
<dbReference type="Pfam" id="PF01486">
    <property type="entry name" value="K-box"/>
    <property type="match status" value="1"/>
</dbReference>
<evidence type="ECO:0000259" key="7">
    <source>
        <dbReference type="PROSITE" id="PS50066"/>
    </source>
</evidence>
<dbReference type="CDD" id="cd00265">
    <property type="entry name" value="MADS_MEF2_like"/>
    <property type="match status" value="1"/>
</dbReference>
<dbReference type="GO" id="GO:0003700">
    <property type="term" value="F:DNA-binding transcription factor activity"/>
    <property type="evidence" value="ECO:0007669"/>
    <property type="project" value="InterPro"/>
</dbReference>
<dbReference type="Pfam" id="PF00319">
    <property type="entry name" value="SRF-TF"/>
    <property type="match status" value="1"/>
</dbReference>
<dbReference type="Gene3D" id="3.40.1810.10">
    <property type="entry name" value="Transcription factor, MADS-box"/>
    <property type="match status" value="1"/>
</dbReference>
<feature type="domain" description="K-box" evidence="8">
    <location>
        <begin position="84"/>
        <end position="170"/>
    </location>
</feature>
<evidence type="ECO:0000256" key="4">
    <source>
        <dbReference type="ARBA" id="ARBA00023163"/>
    </source>
</evidence>
<dbReference type="PRINTS" id="PR00404">
    <property type="entry name" value="MADSDOMAIN"/>
</dbReference>
<dbReference type="AlphaFoldDB" id="Q94FT9"/>
<evidence type="ECO:0000256" key="3">
    <source>
        <dbReference type="ARBA" id="ARBA00023125"/>
    </source>
</evidence>
<keyword evidence="3" id="KW-0238">DNA-binding</keyword>
<dbReference type="PANTHER" id="PTHR48019">
    <property type="entry name" value="SERUM RESPONSE FACTOR HOMOLOG"/>
    <property type="match status" value="1"/>
</dbReference>
<dbReference type="SMART" id="SM00432">
    <property type="entry name" value="MADS"/>
    <property type="match status" value="1"/>
</dbReference>
<name>Q94FT9_MEDSA</name>
<organism evidence="9">
    <name type="scientific">Medicago sativa</name>
    <name type="common">Alfalfa</name>
    <dbReference type="NCBI Taxonomy" id="3879"/>
    <lineage>
        <taxon>Eukaryota</taxon>
        <taxon>Viridiplantae</taxon>
        <taxon>Streptophyta</taxon>
        <taxon>Embryophyta</taxon>
        <taxon>Tracheophyta</taxon>
        <taxon>Spermatophyta</taxon>
        <taxon>Magnoliopsida</taxon>
        <taxon>eudicotyledons</taxon>
        <taxon>Gunneridae</taxon>
        <taxon>Pentapetalae</taxon>
        <taxon>rosids</taxon>
        <taxon>fabids</taxon>
        <taxon>Fabales</taxon>
        <taxon>Fabaceae</taxon>
        <taxon>Papilionoideae</taxon>
        <taxon>50 kb inversion clade</taxon>
        <taxon>NPAAA clade</taxon>
        <taxon>Hologalegina</taxon>
        <taxon>IRL clade</taxon>
        <taxon>Trifolieae</taxon>
        <taxon>Medicago</taxon>
    </lineage>
</organism>
<dbReference type="GO" id="GO:0045944">
    <property type="term" value="P:positive regulation of transcription by RNA polymerase II"/>
    <property type="evidence" value="ECO:0007669"/>
    <property type="project" value="InterPro"/>
</dbReference>
<sequence>MGRGKIEIKRIENSSNRQVTYSKRKSGILKKANEINVLCDAQVSTIIFAPSGKMHEYISPSTTLIDMLERYQKASGKRLWDAKHENLRNEIEKLKKENEDMEIKLRHLKGKDINTLNYKKLMSLEDVLENGLLTIRDKQMEVYQMVTRNDKILEEENRELNFILQQQHMAVEGGREMDYNDEFDESSGSDFNSQMPFSFRLQPMQLHSLLQL</sequence>
<evidence type="ECO:0000313" key="9">
    <source>
        <dbReference type="EMBL" id="AAK77938.1"/>
    </source>
</evidence>
<dbReference type="InterPro" id="IPR002487">
    <property type="entry name" value="TF_Kbox"/>
</dbReference>
<reference evidence="9" key="1">
    <citation type="journal article" date="2001" name="Mol. Plant Microbe Interact.">
        <title>ngl9: a third MADS box gene expressed in alfalfa root nodules.</title>
        <authorList>
            <person name="Zucchero J.C."/>
            <person name="Caspi M."/>
            <person name="Dunn K."/>
        </authorList>
    </citation>
    <scope>NUCLEOTIDE SEQUENCE</scope>
</reference>
<keyword evidence="2" id="KW-0805">Transcription regulation</keyword>
<dbReference type="InterPro" id="IPR033896">
    <property type="entry name" value="MEF2-like_N"/>
</dbReference>
<dbReference type="GO" id="GO:0005634">
    <property type="term" value="C:nucleus"/>
    <property type="evidence" value="ECO:0007669"/>
    <property type="project" value="UniProtKB-SubCell"/>
</dbReference>
<evidence type="ECO:0000256" key="5">
    <source>
        <dbReference type="ARBA" id="ARBA00023242"/>
    </source>
</evidence>
<proteinExistence type="evidence at transcript level"/>
<dbReference type="PROSITE" id="PS51297">
    <property type="entry name" value="K_BOX"/>
    <property type="match status" value="1"/>
</dbReference>
<keyword evidence="4" id="KW-0804">Transcription</keyword>
<dbReference type="EMBL" id="AF335473">
    <property type="protein sequence ID" value="AAK77938.1"/>
    <property type="molecule type" value="mRNA"/>
</dbReference>